<name>A0A1G6LHA2_9ACTN</name>
<dbReference type="InterPro" id="IPR057326">
    <property type="entry name" value="KR_dom"/>
</dbReference>
<dbReference type="FunFam" id="3.40.50.720:FF:000084">
    <property type="entry name" value="Short-chain dehydrogenase reductase"/>
    <property type="match status" value="1"/>
</dbReference>
<keyword evidence="4" id="KW-1185">Reference proteome</keyword>
<dbReference type="RefSeq" id="WP_206281492.1">
    <property type="nucleotide sequence ID" value="NZ_FMZK01000002.1"/>
</dbReference>
<dbReference type="EMBL" id="FMZK01000002">
    <property type="protein sequence ID" value="SDC42135.1"/>
    <property type="molecule type" value="Genomic_DNA"/>
</dbReference>
<reference evidence="4" key="1">
    <citation type="submission" date="2016-10" db="EMBL/GenBank/DDBJ databases">
        <authorList>
            <person name="Varghese N."/>
            <person name="Submissions S."/>
        </authorList>
    </citation>
    <scope>NUCLEOTIDE SEQUENCE [LARGE SCALE GENOMIC DNA]</scope>
    <source>
        <strain evidence="4">CGMCC 4.3504</strain>
    </source>
</reference>
<gene>
    <name evidence="3" type="ORF">SAMN05216505_10296</name>
</gene>
<dbReference type="CDD" id="cd05233">
    <property type="entry name" value="SDR_c"/>
    <property type="match status" value="1"/>
</dbReference>
<dbReference type="PRINTS" id="PR00081">
    <property type="entry name" value="GDHRDH"/>
</dbReference>
<proteinExistence type="predicted"/>
<feature type="domain" description="Ketoreductase" evidence="2">
    <location>
        <begin position="6"/>
        <end position="187"/>
    </location>
</feature>
<dbReference type="InterPro" id="IPR036291">
    <property type="entry name" value="NAD(P)-bd_dom_sf"/>
</dbReference>
<evidence type="ECO:0000313" key="3">
    <source>
        <dbReference type="EMBL" id="SDC42135.1"/>
    </source>
</evidence>
<protein>
    <submittedName>
        <fullName evidence="3">C-7 ketoreductase</fullName>
    </submittedName>
</protein>
<dbReference type="PRINTS" id="PR00080">
    <property type="entry name" value="SDRFAMILY"/>
</dbReference>
<dbReference type="STRING" id="67344.SAMN05216505_10296"/>
<dbReference type="SUPFAM" id="SSF51735">
    <property type="entry name" value="NAD(P)-binding Rossmann-fold domains"/>
    <property type="match status" value="1"/>
</dbReference>
<dbReference type="PANTHER" id="PTHR43975">
    <property type="entry name" value="ZGC:101858"/>
    <property type="match status" value="1"/>
</dbReference>
<evidence type="ECO:0000256" key="1">
    <source>
        <dbReference type="ARBA" id="ARBA00023002"/>
    </source>
</evidence>
<dbReference type="PANTHER" id="PTHR43975:SF2">
    <property type="entry name" value="EG:BACR7A4.14 PROTEIN-RELATED"/>
    <property type="match status" value="1"/>
</dbReference>
<sequence length="251" mass="25573">MENTQRSVIVTGGGSGIGRAVARAFAARGDRVLVVGRTPGPLAETVDGHKDAHTLAVDITDPAAPEAVAREARERLGGVVDVLVNNAATAAFGHLGELDRAAVETQVATNLVAPVLLTQALLGPLETASGLVVNIGSAGALGRRAWPGNAVYGAAKAGLDLLTRSWAVELGPRGIRVVGVAPGVIETGAGVRAGMSREAYDGFLEAMGRRVPLGRVGRPEDVAWWVVRLADPEAVYASGAVLAVDGGLSVT</sequence>
<organism evidence="3 4">
    <name type="scientific">Streptomyces prasinopilosus</name>
    <dbReference type="NCBI Taxonomy" id="67344"/>
    <lineage>
        <taxon>Bacteria</taxon>
        <taxon>Bacillati</taxon>
        <taxon>Actinomycetota</taxon>
        <taxon>Actinomycetes</taxon>
        <taxon>Kitasatosporales</taxon>
        <taxon>Streptomycetaceae</taxon>
        <taxon>Streptomyces</taxon>
    </lineage>
</organism>
<accession>A0A1G6LHA2</accession>
<dbReference type="AlphaFoldDB" id="A0A1G6LHA2"/>
<dbReference type="Pfam" id="PF13561">
    <property type="entry name" value="adh_short_C2"/>
    <property type="match status" value="1"/>
</dbReference>
<keyword evidence="1" id="KW-0560">Oxidoreductase</keyword>
<evidence type="ECO:0000259" key="2">
    <source>
        <dbReference type="SMART" id="SM00822"/>
    </source>
</evidence>
<dbReference type="Gene3D" id="3.40.50.720">
    <property type="entry name" value="NAD(P)-binding Rossmann-like Domain"/>
    <property type="match status" value="1"/>
</dbReference>
<dbReference type="GO" id="GO:0016491">
    <property type="term" value="F:oxidoreductase activity"/>
    <property type="evidence" value="ECO:0007669"/>
    <property type="project" value="UniProtKB-KW"/>
</dbReference>
<dbReference type="Proteomes" id="UP000182100">
    <property type="component" value="Unassembled WGS sequence"/>
</dbReference>
<evidence type="ECO:0000313" key="4">
    <source>
        <dbReference type="Proteomes" id="UP000182100"/>
    </source>
</evidence>
<dbReference type="SMART" id="SM00822">
    <property type="entry name" value="PKS_KR"/>
    <property type="match status" value="1"/>
</dbReference>
<dbReference type="InterPro" id="IPR002347">
    <property type="entry name" value="SDR_fam"/>
</dbReference>